<feature type="domain" description="PPM-type phosphatase" evidence="12">
    <location>
        <begin position="222"/>
        <end position="438"/>
    </location>
</feature>
<dbReference type="Proteomes" id="UP000479526">
    <property type="component" value="Unassembled WGS sequence"/>
</dbReference>
<evidence type="ECO:0000313" key="13">
    <source>
        <dbReference type="EMBL" id="NAS24516.1"/>
    </source>
</evidence>
<dbReference type="Gene3D" id="3.30.450.40">
    <property type="match status" value="1"/>
</dbReference>
<dbReference type="InterPro" id="IPR036457">
    <property type="entry name" value="PPM-type-like_dom_sf"/>
</dbReference>
<dbReference type="GO" id="GO:0070025">
    <property type="term" value="F:carbon monoxide binding"/>
    <property type="evidence" value="ECO:0007669"/>
    <property type="project" value="UniProtKB-ARBA"/>
</dbReference>
<dbReference type="Pfam" id="PF13185">
    <property type="entry name" value="GAF_2"/>
    <property type="match status" value="1"/>
</dbReference>
<keyword evidence="9" id="KW-0460">Magnesium</keyword>
<proteinExistence type="predicted"/>
<dbReference type="GO" id="GO:0020037">
    <property type="term" value="F:heme binding"/>
    <property type="evidence" value="ECO:0007669"/>
    <property type="project" value="UniProtKB-ARBA"/>
</dbReference>
<dbReference type="GO" id="GO:0005524">
    <property type="term" value="F:ATP binding"/>
    <property type="evidence" value="ECO:0007669"/>
    <property type="project" value="UniProtKB-ARBA"/>
</dbReference>
<dbReference type="GO" id="GO:0000155">
    <property type="term" value="F:phosphorelay sensor kinase activity"/>
    <property type="evidence" value="ECO:0007669"/>
    <property type="project" value="UniProtKB-ARBA"/>
</dbReference>
<dbReference type="GO" id="GO:0019826">
    <property type="term" value="F:oxygen sensor activity"/>
    <property type="evidence" value="ECO:0007669"/>
    <property type="project" value="UniProtKB-ARBA"/>
</dbReference>
<dbReference type="PANTHER" id="PTHR43156:SF2">
    <property type="entry name" value="STAGE II SPORULATION PROTEIN E"/>
    <property type="match status" value="1"/>
</dbReference>
<comment type="caution">
    <text evidence="13">The sequence shown here is derived from an EMBL/GenBank/DDBJ whole genome shotgun (WGS) entry which is preliminary data.</text>
</comment>
<evidence type="ECO:0000256" key="5">
    <source>
        <dbReference type="ARBA" id="ARBA00022679"/>
    </source>
</evidence>
<evidence type="ECO:0000256" key="1">
    <source>
        <dbReference type="ARBA" id="ARBA00001946"/>
    </source>
</evidence>
<evidence type="ECO:0000259" key="11">
    <source>
        <dbReference type="SMART" id="SM00065"/>
    </source>
</evidence>
<dbReference type="PANTHER" id="PTHR43156">
    <property type="entry name" value="STAGE II SPORULATION PROTEIN E-RELATED"/>
    <property type="match status" value="1"/>
</dbReference>
<evidence type="ECO:0000256" key="9">
    <source>
        <dbReference type="ARBA" id="ARBA00022842"/>
    </source>
</evidence>
<dbReference type="SMART" id="SM00065">
    <property type="entry name" value="GAF"/>
    <property type="match status" value="1"/>
</dbReference>
<dbReference type="GO" id="GO:0000287">
    <property type="term" value="F:magnesium ion binding"/>
    <property type="evidence" value="ECO:0007669"/>
    <property type="project" value="UniProtKB-ARBA"/>
</dbReference>
<keyword evidence="3" id="KW-0963">Cytoplasm</keyword>
<evidence type="ECO:0000256" key="6">
    <source>
        <dbReference type="ARBA" id="ARBA00022723"/>
    </source>
</evidence>
<dbReference type="Pfam" id="PF07228">
    <property type="entry name" value="SpoIIE"/>
    <property type="match status" value="1"/>
</dbReference>
<dbReference type="GO" id="GO:0016791">
    <property type="term" value="F:phosphatase activity"/>
    <property type="evidence" value="ECO:0007669"/>
    <property type="project" value="TreeGrafter"/>
</dbReference>
<dbReference type="FunFam" id="3.30.450.40:FF:000052">
    <property type="entry name" value="Oxygen sensor histidine kinase response regulator DevS/DosS"/>
    <property type="match status" value="1"/>
</dbReference>
<evidence type="ECO:0000256" key="10">
    <source>
        <dbReference type="ARBA" id="ARBA00023004"/>
    </source>
</evidence>
<evidence type="ECO:0000256" key="8">
    <source>
        <dbReference type="ARBA" id="ARBA00022801"/>
    </source>
</evidence>
<evidence type="ECO:0000256" key="3">
    <source>
        <dbReference type="ARBA" id="ARBA00022490"/>
    </source>
</evidence>
<evidence type="ECO:0000256" key="2">
    <source>
        <dbReference type="ARBA" id="ARBA00001971"/>
    </source>
</evidence>
<comment type="cofactor">
    <cofactor evidence="1">
        <name>Mg(2+)</name>
        <dbReference type="ChEBI" id="CHEBI:18420"/>
    </cofactor>
</comment>
<dbReference type="SUPFAM" id="SSF81606">
    <property type="entry name" value="PP2C-like"/>
    <property type="match status" value="1"/>
</dbReference>
<keyword evidence="5" id="KW-0808">Transferase</keyword>
<keyword evidence="8" id="KW-0378">Hydrolase</keyword>
<keyword evidence="4" id="KW-0597">Phosphoprotein</keyword>
<dbReference type="Gene3D" id="3.60.40.10">
    <property type="entry name" value="PPM-type phosphatase domain"/>
    <property type="match status" value="1"/>
</dbReference>
<protein>
    <submittedName>
        <fullName evidence="13">SpoIIE family protein phosphatase</fullName>
    </submittedName>
</protein>
<reference evidence="13 14" key="1">
    <citation type="submission" date="2020-01" db="EMBL/GenBank/DDBJ databases">
        <title>Herbidospora sp. NEAU-GS84 nov., a novel actinomycete isolated from soil.</title>
        <authorList>
            <person name="Han L."/>
        </authorList>
    </citation>
    <scope>NUCLEOTIDE SEQUENCE [LARGE SCALE GENOMIC DNA]</scope>
    <source>
        <strain evidence="13 14">NEAU-GS84</strain>
    </source>
</reference>
<name>A0A7C9NQ89_9ACTN</name>
<evidence type="ECO:0000256" key="7">
    <source>
        <dbReference type="ARBA" id="ARBA00022777"/>
    </source>
</evidence>
<organism evidence="13 14">
    <name type="scientific">Herbidospora solisilvae</name>
    <dbReference type="NCBI Taxonomy" id="2696284"/>
    <lineage>
        <taxon>Bacteria</taxon>
        <taxon>Bacillati</taxon>
        <taxon>Actinomycetota</taxon>
        <taxon>Actinomycetes</taxon>
        <taxon>Streptosporangiales</taxon>
        <taxon>Streptosporangiaceae</taxon>
        <taxon>Herbidospora</taxon>
    </lineage>
</organism>
<keyword evidence="14" id="KW-1185">Reference proteome</keyword>
<dbReference type="AlphaFoldDB" id="A0A7C9NQ89"/>
<evidence type="ECO:0000313" key="14">
    <source>
        <dbReference type="Proteomes" id="UP000479526"/>
    </source>
</evidence>
<dbReference type="SMART" id="SM00331">
    <property type="entry name" value="PP2C_SIG"/>
    <property type="match status" value="1"/>
</dbReference>
<sequence>MTGNAEEPQQASVFGARLRLGDELNRIAEQLSSLARAQDRLNDMYEAVLSRDIDLSVVLELIVSTATNLVGARYGALGVLDETGERLGLFVPMGLSEQERADLAGTPLPRGRGLLGHLITHPEPLRVDDIDAHPESAGFPPGHPPMRTLLGAPIIIRGEIYGNLYVSERLDGRPFDAHDESLIVALAGAAALAIDDARLYEENRRDAEHFQRLLLPRLPEHLHPFSVAAAYRPACKPSRVGGDWYDVMPAPGQACAAIIGDVVGHDLQAAAAMTQIRNMLRALLYDHRTSPRAVLTRLDRTVQAITDNPVTTACLARIEPARQGWTLRWSTAGHPPPLLLIPGRPPCYLHSNPDLPLGVDVTQPRHNHTRLLPPGTTVVFFTDGLVEDRLRPLDEGLARLAALAAADADLPVHDLVTTLIDEHPGDGQDDMAILAIRTPPA</sequence>
<comment type="cofactor">
    <cofactor evidence="2">
        <name>heme</name>
        <dbReference type="ChEBI" id="CHEBI:30413"/>
    </cofactor>
</comment>
<dbReference type="GO" id="GO:0019825">
    <property type="term" value="F:oxygen binding"/>
    <property type="evidence" value="ECO:0007669"/>
    <property type="project" value="UniProtKB-ARBA"/>
</dbReference>
<dbReference type="InterPro" id="IPR001932">
    <property type="entry name" value="PPM-type_phosphatase-like_dom"/>
</dbReference>
<keyword evidence="7" id="KW-0418">Kinase</keyword>
<dbReference type="InterPro" id="IPR029016">
    <property type="entry name" value="GAF-like_dom_sf"/>
</dbReference>
<dbReference type="InterPro" id="IPR052016">
    <property type="entry name" value="Bact_Sigma-Reg"/>
</dbReference>
<keyword evidence="10" id="KW-0408">Iron</keyword>
<evidence type="ECO:0000256" key="4">
    <source>
        <dbReference type="ARBA" id="ARBA00022553"/>
    </source>
</evidence>
<dbReference type="GO" id="GO:0070026">
    <property type="term" value="F:nitric oxide binding"/>
    <property type="evidence" value="ECO:0007669"/>
    <property type="project" value="UniProtKB-ARBA"/>
</dbReference>
<dbReference type="SUPFAM" id="SSF55781">
    <property type="entry name" value="GAF domain-like"/>
    <property type="match status" value="1"/>
</dbReference>
<evidence type="ECO:0000259" key="12">
    <source>
        <dbReference type="SMART" id="SM00331"/>
    </source>
</evidence>
<gene>
    <name evidence="13" type="ORF">GT755_22850</name>
</gene>
<feature type="domain" description="GAF" evidence="11">
    <location>
        <begin position="54"/>
        <end position="204"/>
    </location>
</feature>
<keyword evidence="6" id="KW-0479">Metal-binding</keyword>
<dbReference type="EMBL" id="WXEW01000006">
    <property type="protein sequence ID" value="NAS24516.1"/>
    <property type="molecule type" value="Genomic_DNA"/>
</dbReference>
<dbReference type="GO" id="GO:0070483">
    <property type="term" value="P:detection of hypoxia"/>
    <property type="evidence" value="ECO:0007669"/>
    <property type="project" value="UniProtKB-ARBA"/>
</dbReference>
<accession>A0A7C9NQ89</accession>
<dbReference type="InterPro" id="IPR003018">
    <property type="entry name" value="GAF"/>
</dbReference>